<organism evidence="1 3">
    <name type="scientific">Didymodactylos carnosus</name>
    <dbReference type="NCBI Taxonomy" id="1234261"/>
    <lineage>
        <taxon>Eukaryota</taxon>
        <taxon>Metazoa</taxon>
        <taxon>Spiralia</taxon>
        <taxon>Gnathifera</taxon>
        <taxon>Rotifera</taxon>
        <taxon>Eurotatoria</taxon>
        <taxon>Bdelloidea</taxon>
        <taxon>Philodinida</taxon>
        <taxon>Philodinidae</taxon>
        <taxon>Didymodactylos</taxon>
    </lineage>
</organism>
<dbReference type="EMBL" id="CAJNOQ010024322">
    <property type="protein sequence ID" value="CAF1526230.1"/>
    <property type="molecule type" value="Genomic_DNA"/>
</dbReference>
<gene>
    <name evidence="1" type="ORF">GPM918_LOCUS37795</name>
    <name evidence="2" type="ORF">SRO942_LOCUS38576</name>
</gene>
<dbReference type="AlphaFoldDB" id="A0A815V5A2"/>
<evidence type="ECO:0000313" key="3">
    <source>
        <dbReference type="Proteomes" id="UP000663829"/>
    </source>
</evidence>
<name>A0A815V5A2_9BILA</name>
<evidence type="ECO:0000313" key="2">
    <source>
        <dbReference type="EMBL" id="CAF4385277.1"/>
    </source>
</evidence>
<sequence>MVTRASLKNDCISKMINDSDNIHTNNELDRSGQTDGTVNSLSVAVTERSVNTPDDKALGSIGEQIALPDAILVTISPTTLAPQQDNALTLSPTAVVTSVTTRSLASVGGITAVALSKIFRLKEAIDTLGSLRLGGNVPPENFERMFRDIERGRLNTNELLLTAGIGLDEHGSIPVRLPAFLLPALYILERLADAKLSLPKFIVYQATDFICINNRLNLQTGAQAARNMECYLSRYVEMFHPRIKSQLIYRFGLPYHECEQENVATLKERIEQNVRSRQKISATTISALEVSEKRHSNDSGKSLVYAAANALYSGADASLYPFKEYLDGVSVILPLGGNAEKTFFEVTCAIADGQMKIFPLLTTLGSRPTYYAYSGLADPQTTASIASFMGQTKPNVHIKADLEALFADGASIEKLAAIKEAAEAPSIDICKDFINKKI</sequence>
<protein>
    <submittedName>
        <fullName evidence="1">Uncharacterized protein</fullName>
    </submittedName>
</protein>
<dbReference type="Proteomes" id="UP000681722">
    <property type="component" value="Unassembled WGS sequence"/>
</dbReference>
<reference evidence="1" key="1">
    <citation type="submission" date="2021-02" db="EMBL/GenBank/DDBJ databases">
        <authorList>
            <person name="Nowell W R."/>
        </authorList>
    </citation>
    <scope>NUCLEOTIDE SEQUENCE</scope>
</reference>
<keyword evidence="3" id="KW-1185">Reference proteome</keyword>
<dbReference type="Proteomes" id="UP000663829">
    <property type="component" value="Unassembled WGS sequence"/>
</dbReference>
<accession>A0A815V5A2</accession>
<dbReference type="EMBL" id="CAJOBC010089888">
    <property type="protein sequence ID" value="CAF4385277.1"/>
    <property type="molecule type" value="Genomic_DNA"/>
</dbReference>
<comment type="caution">
    <text evidence="1">The sequence shown here is derived from an EMBL/GenBank/DDBJ whole genome shotgun (WGS) entry which is preliminary data.</text>
</comment>
<proteinExistence type="predicted"/>
<evidence type="ECO:0000313" key="1">
    <source>
        <dbReference type="EMBL" id="CAF1526230.1"/>
    </source>
</evidence>